<dbReference type="InterPro" id="IPR001031">
    <property type="entry name" value="Thioesterase"/>
</dbReference>
<dbReference type="Pfam" id="PF00975">
    <property type="entry name" value="Thioesterase"/>
    <property type="match status" value="1"/>
</dbReference>
<dbReference type="InterPro" id="IPR029058">
    <property type="entry name" value="AB_hydrolase_fold"/>
</dbReference>
<evidence type="ECO:0000256" key="1">
    <source>
        <dbReference type="SAM" id="Phobius"/>
    </source>
</evidence>
<feature type="transmembrane region" description="Helical" evidence="1">
    <location>
        <begin position="74"/>
        <end position="98"/>
    </location>
</feature>
<feature type="domain" description="Thioesterase" evidence="2">
    <location>
        <begin position="25"/>
        <end position="148"/>
    </location>
</feature>
<keyword evidence="1" id="KW-1133">Transmembrane helix</keyword>
<dbReference type="SUPFAM" id="SSF53474">
    <property type="entry name" value="alpha/beta-Hydrolases"/>
    <property type="match status" value="1"/>
</dbReference>
<dbReference type="Proteomes" id="UP000557566">
    <property type="component" value="Unassembled WGS sequence"/>
</dbReference>
<dbReference type="Gene3D" id="3.40.50.1820">
    <property type="entry name" value="alpha/beta hydrolase"/>
    <property type="match status" value="1"/>
</dbReference>
<dbReference type="OrthoDB" id="10253869at2759"/>
<name>A0A8H4V5W7_9HYPO</name>
<evidence type="ECO:0000313" key="4">
    <source>
        <dbReference type="Proteomes" id="UP000557566"/>
    </source>
</evidence>
<protein>
    <recommendedName>
        <fullName evidence="2">Thioesterase domain-containing protein</fullName>
    </recommendedName>
</protein>
<keyword evidence="4" id="KW-1185">Reference proteome</keyword>
<gene>
    <name evidence="3" type="ORF">G6O67_005443</name>
</gene>
<organism evidence="3 4">
    <name type="scientific">Ophiocordyceps sinensis</name>
    <dbReference type="NCBI Taxonomy" id="72228"/>
    <lineage>
        <taxon>Eukaryota</taxon>
        <taxon>Fungi</taxon>
        <taxon>Dikarya</taxon>
        <taxon>Ascomycota</taxon>
        <taxon>Pezizomycotina</taxon>
        <taxon>Sordariomycetes</taxon>
        <taxon>Hypocreomycetidae</taxon>
        <taxon>Hypocreales</taxon>
        <taxon>Ophiocordycipitaceae</taxon>
        <taxon>Ophiocordyceps</taxon>
    </lineage>
</organism>
<keyword evidence="1" id="KW-0472">Membrane</keyword>
<proteinExistence type="predicted"/>
<dbReference type="AlphaFoldDB" id="A0A8H4V5W7"/>
<comment type="caution">
    <text evidence="3">The sequence shown here is derived from an EMBL/GenBank/DDBJ whole genome shotgun (WGS) entry which is preliminary data.</text>
</comment>
<sequence>MMIGDANPVRVQFVPPHKRASSPTPLVLVHDGGGTVFSYYMLGSLGRDVWAIYDPKYSVGEAWEGGMDEMARHYIGLLVEAGITGTIVLGGWSLGCLLSLTMARMLARDAAAAVSIAGFLFIDSPYHDASLKRTAKTSEPIIEGINDLVQKSLDNCDVMLKYWELPTWEGPSGRGEKREVRVAGQRFPLLPGSVLYKPLSEGWKCIKTRQYEHDESVDEPVTPPPGVLIRCTRPAETVEGSALEPTSIDLHRNETLLGWEGSYPDFLVAVFDVDTDHYKVFGQFDEEKIRNLTSLVNTGLEIILGLGGP</sequence>
<evidence type="ECO:0000259" key="2">
    <source>
        <dbReference type="Pfam" id="PF00975"/>
    </source>
</evidence>
<reference evidence="3 4" key="1">
    <citation type="journal article" date="2020" name="Genome Biol. Evol.">
        <title>A new high-quality draft genome assembly of the Chinese cordyceps Ophiocordyceps sinensis.</title>
        <authorList>
            <person name="Shu R."/>
            <person name="Zhang J."/>
            <person name="Meng Q."/>
            <person name="Zhang H."/>
            <person name="Zhou G."/>
            <person name="Li M."/>
            <person name="Wu P."/>
            <person name="Zhao Y."/>
            <person name="Chen C."/>
            <person name="Qin Q."/>
        </authorList>
    </citation>
    <scope>NUCLEOTIDE SEQUENCE [LARGE SCALE GENOMIC DNA]</scope>
    <source>
        <strain evidence="3 4">IOZ07</strain>
    </source>
</reference>
<dbReference type="EMBL" id="JAAVMX010000005">
    <property type="protein sequence ID" value="KAF4509147.1"/>
    <property type="molecule type" value="Genomic_DNA"/>
</dbReference>
<keyword evidence="1" id="KW-0812">Transmembrane</keyword>
<accession>A0A8H4V5W7</accession>
<evidence type="ECO:0000313" key="3">
    <source>
        <dbReference type="EMBL" id="KAF4509147.1"/>
    </source>
</evidence>